<dbReference type="RefSeq" id="WP_207394763.1">
    <property type="nucleotide sequence ID" value="NZ_JABRWO010000001.1"/>
</dbReference>
<keyword evidence="1" id="KW-0812">Transmembrane</keyword>
<keyword evidence="1" id="KW-1133">Transmembrane helix</keyword>
<feature type="transmembrane region" description="Helical" evidence="1">
    <location>
        <begin position="52"/>
        <end position="73"/>
    </location>
</feature>
<gene>
    <name evidence="2" type="ORF">HOV93_04210</name>
</gene>
<evidence type="ECO:0000256" key="1">
    <source>
        <dbReference type="SAM" id="Phobius"/>
    </source>
</evidence>
<dbReference type="EMBL" id="JABRWO010000001">
    <property type="protein sequence ID" value="MBA2113272.1"/>
    <property type="molecule type" value="Genomic_DNA"/>
</dbReference>
<evidence type="ECO:0000313" key="2">
    <source>
        <dbReference type="EMBL" id="MBA2113272.1"/>
    </source>
</evidence>
<organism evidence="2 3">
    <name type="scientific">Bremerella alba</name>
    <dbReference type="NCBI Taxonomy" id="980252"/>
    <lineage>
        <taxon>Bacteria</taxon>
        <taxon>Pseudomonadati</taxon>
        <taxon>Planctomycetota</taxon>
        <taxon>Planctomycetia</taxon>
        <taxon>Pirellulales</taxon>
        <taxon>Pirellulaceae</taxon>
        <taxon>Bremerella</taxon>
    </lineage>
</organism>
<evidence type="ECO:0000313" key="3">
    <source>
        <dbReference type="Proteomes" id="UP000551616"/>
    </source>
</evidence>
<comment type="caution">
    <text evidence="2">The sequence shown here is derived from an EMBL/GenBank/DDBJ whole genome shotgun (WGS) entry which is preliminary data.</text>
</comment>
<dbReference type="Proteomes" id="UP000551616">
    <property type="component" value="Unassembled WGS sequence"/>
</dbReference>
<reference evidence="2 3" key="1">
    <citation type="submission" date="2020-05" db="EMBL/GenBank/DDBJ databases">
        <title>Bremerella alba sp. nov., a novel planctomycete isolated from the surface of the macroalga Fucus spiralis.</title>
        <authorList>
            <person name="Godinho O."/>
            <person name="Botelho R."/>
            <person name="Albuquerque L."/>
            <person name="Wiegand S."/>
            <person name="Da Costa M.S."/>
            <person name="Lobo-Da-Cunha A."/>
            <person name="Jogler C."/>
            <person name="Lage O.M."/>
        </authorList>
    </citation>
    <scope>NUCLEOTIDE SEQUENCE [LARGE SCALE GENOMIC DNA]</scope>
    <source>
        <strain evidence="2 3">FF15</strain>
    </source>
</reference>
<proteinExistence type="predicted"/>
<feature type="transmembrane region" description="Helical" evidence="1">
    <location>
        <begin position="93"/>
        <end position="114"/>
    </location>
</feature>
<dbReference type="AlphaFoldDB" id="A0A7V9A5H0"/>
<keyword evidence="3" id="KW-1185">Reference proteome</keyword>
<sequence length="181" mass="19499">MTQSPLIVGLSIVMCVVYGVVHDQITARICVEYFTIGHKPILGGTEDPTVLGLAWGFLATWWVGAMLGIPLAFVSQTGSLVKKSAKDLIHPMLVLMAGTAALAAIAGVTCYVLTTGDMIHLAGGFEHVIASDKQDAFLIDLWIHNASYAGGFLGGAILMVWVVVDRYRQTRLPKDEVEDQK</sequence>
<feature type="transmembrane region" description="Helical" evidence="1">
    <location>
        <begin position="146"/>
        <end position="164"/>
    </location>
</feature>
<name>A0A7V9A5H0_9BACT</name>
<protein>
    <submittedName>
        <fullName evidence="2">Uncharacterized protein</fullName>
    </submittedName>
</protein>
<accession>A0A7V9A5H0</accession>
<keyword evidence="1" id="KW-0472">Membrane</keyword>